<dbReference type="InterPro" id="IPR031924">
    <property type="entry name" value="GH115"/>
</dbReference>
<dbReference type="OrthoDB" id="4849794at2759"/>
<organism evidence="3 4">
    <name type="scientific">Sugiyamaella lignohabitans</name>
    <dbReference type="NCBI Taxonomy" id="796027"/>
    <lineage>
        <taxon>Eukaryota</taxon>
        <taxon>Fungi</taxon>
        <taxon>Dikarya</taxon>
        <taxon>Ascomycota</taxon>
        <taxon>Saccharomycotina</taxon>
        <taxon>Dipodascomycetes</taxon>
        <taxon>Dipodascales</taxon>
        <taxon>Trichomonascaceae</taxon>
        <taxon>Sugiyamaella</taxon>
    </lineage>
</organism>
<feature type="chain" id="PRO_5007885083" description="Gylcosyl hydrolase 115 C-terminal domain-containing protein" evidence="2">
    <location>
        <begin position="21"/>
        <end position="359"/>
    </location>
</feature>
<name>A0A167DA00_9ASCO</name>
<evidence type="ECO:0008006" key="5">
    <source>
        <dbReference type="Google" id="ProtNLM"/>
    </source>
</evidence>
<dbReference type="InterPro" id="IPR029018">
    <property type="entry name" value="Hex-like_dom2"/>
</dbReference>
<dbReference type="Gene3D" id="3.30.379.10">
    <property type="entry name" value="Chitobiase/beta-hexosaminidase domain 2-like"/>
    <property type="match status" value="1"/>
</dbReference>
<reference evidence="3 4" key="1">
    <citation type="submission" date="2016-02" db="EMBL/GenBank/DDBJ databases">
        <title>Complete genome sequence and transcriptome regulation of the pentose utilising yeast Sugiyamaella lignohabitans.</title>
        <authorList>
            <person name="Bellasio M."/>
            <person name="Peymann A."/>
            <person name="Valli M."/>
            <person name="Sipitzky M."/>
            <person name="Graf A."/>
            <person name="Sauer M."/>
            <person name="Marx H."/>
            <person name="Mattanovich D."/>
        </authorList>
    </citation>
    <scope>NUCLEOTIDE SEQUENCE [LARGE SCALE GENOMIC DNA]</scope>
    <source>
        <strain evidence="3 4">CBS 10342</strain>
    </source>
</reference>
<dbReference type="Proteomes" id="UP000189580">
    <property type="component" value="Chromosome a"/>
</dbReference>
<dbReference type="PANTHER" id="PTHR37842">
    <property type="match status" value="1"/>
</dbReference>
<evidence type="ECO:0000313" key="3">
    <source>
        <dbReference type="EMBL" id="ANB12662.1"/>
    </source>
</evidence>
<dbReference type="GO" id="GO:0016787">
    <property type="term" value="F:hydrolase activity"/>
    <property type="evidence" value="ECO:0007669"/>
    <property type="project" value="UniProtKB-KW"/>
</dbReference>
<proteinExistence type="predicted"/>
<accession>A0A167DA00</accession>
<dbReference type="EMBL" id="CP014501">
    <property type="protein sequence ID" value="ANB12662.1"/>
    <property type="molecule type" value="Genomic_DNA"/>
</dbReference>
<gene>
    <name evidence="3" type="ORF">AWJ20_924</name>
</gene>
<evidence type="ECO:0000256" key="1">
    <source>
        <dbReference type="ARBA" id="ARBA00022801"/>
    </source>
</evidence>
<keyword evidence="1" id="KW-0378">Hydrolase</keyword>
<evidence type="ECO:0000313" key="4">
    <source>
        <dbReference type="Proteomes" id="UP000189580"/>
    </source>
</evidence>
<evidence type="ECO:0000256" key="2">
    <source>
        <dbReference type="SAM" id="SignalP"/>
    </source>
</evidence>
<dbReference type="GeneID" id="30038010"/>
<feature type="signal peptide" evidence="2">
    <location>
        <begin position="1"/>
        <end position="20"/>
    </location>
</feature>
<protein>
    <recommendedName>
        <fullName evidence="5">Gylcosyl hydrolase 115 C-terminal domain-containing protein</fullName>
    </recommendedName>
</protein>
<dbReference type="AlphaFoldDB" id="A0A167DA00"/>
<sequence length="359" mass="39523">MKFSLKRLLLAALPIAGVSALGGNQTVGFESQTGSLRLAGAGFKGEILLDGSEFWGVLRTAVDLAGDFGKVTGTNLTVQIQNANEKTGKYEYAVPVSDQEYKVSEEPAVIEAHGFETSGASANTVIIAGTIGKSKIIDQLISSGKIDVSQVQGKWEAYVSVLVDSPLPNVPKALVIAGSDKRGTTFGLYDISEQIGVSPFYYWGDVPPQSHSDIFALNTVKNQGSPSIKYRGLFLNDEAPCLTNWVEENFEHGKYGAGFNRHFYSLVFELILRSRGNYMWPTMWGSMFNVDDYENQPLADAFGIVMGTSHTEPLLRAKDEWPRFGEGIWQWNINEEGIRPFFKYGVERAKPYEGIYNLG</sequence>
<dbReference type="KEGG" id="slb:AWJ20_924"/>
<dbReference type="Gene3D" id="3.20.20.520">
    <property type="entry name" value="Glycosyl hydrolase family 115"/>
    <property type="match status" value="1"/>
</dbReference>
<dbReference type="PANTHER" id="PTHR37842:SF2">
    <property type="entry name" value="GYLCOSYL HYDROLASE 115 C-TERMINAL DOMAIN-CONTAINING PROTEIN"/>
    <property type="match status" value="1"/>
</dbReference>
<dbReference type="RefSeq" id="XP_018735139.1">
    <property type="nucleotide sequence ID" value="XM_018882896.1"/>
</dbReference>
<dbReference type="Pfam" id="PF15979">
    <property type="entry name" value="Glyco_hydro_115"/>
    <property type="match status" value="1"/>
</dbReference>
<keyword evidence="2" id="KW-0732">Signal</keyword>
<dbReference type="InterPro" id="IPR042301">
    <property type="entry name" value="GH115_sf"/>
</dbReference>
<keyword evidence="4" id="KW-1185">Reference proteome</keyword>